<sequence length="77" mass="8522">MAKLQNNSMAMVATVSLVGLFASAIGLFDPNTCIDVQTEGWTSCENIAREREIGSWILFSLSLIGFTVSIVRRKRKK</sequence>
<protein>
    <submittedName>
        <fullName evidence="2">Unannotated protein</fullName>
    </submittedName>
</protein>
<reference evidence="2" key="1">
    <citation type="submission" date="2020-05" db="EMBL/GenBank/DDBJ databases">
        <authorList>
            <person name="Chiriac C."/>
            <person name="Salcher M."/>
            <person name="Ghai R."/>
            <person name="Kavagutti S V."/>
        </authorList>
    </citation>
    <scope>NUCLEOTIDE SEQUENCE</scope>
</reference>
<dbReference type="EMBL" id="CAEZVD010000009">
    <property type="protein sequence ID" value="CAB4616605.1"/>
    <property type="molecule type" value="Genomic_DNA"/>
</dbReference>
<dbReference type="AlphaFoldDB" id="A0A6J6HYR1"/>
<evidence type="ECO:0000313" key="2">
    <source>
        <dbReference type="EMBL" id="CAB4616605.1"/>
    </source>
</evidence>
<proteinExistence type="predicted"/>
<evidence type="ECO:0000256" key="1">
    <source>
        <dbReference type="SAM" id="Phobius"/>
    </source>
</evidence>
<organism evidence="2">
    <name type="scientific">freshwater metagenome</name>
    <dbReference type="NCBI Taxonomy" id="449393"/>
    <lineage>
        <taxon>unclassified sequences</taxon>
        <taxon>metagenomes</taxon>
        <taxon>ecological metagenomes</taxon>
    </lineage>
</organism>
<gene>
    <name evidence="2" type="ORF">UFOPK1909_00233</name>
</gene>
<accession>A0A6J6HYR1</accession>
<keyword evidence="1" id="KW-0812">Transmembrane</keyword>
<feature type="transmembrane region" description="Helical" evidence="1">
    <location>
        <begin position="53"/>
        <end position="71"/>
    </location>
</feature>
<name>A0A6J6HYR1_9ZZZZ</name>
<keyword evidence="1" id="KW-1133">Transmembrane helix</keyword>
<keyword evidence="1" id="KW-0472">Membrane</keyword>